<protein>
    <submittedName>
        <fullName evidence="3">MSP domain-containing protein</fullName>
    </submittedName>
</protein>
<dbReference type="WBParaSite" id="NBR_0001954701-mRNA-1">
    <property type="protein sequence ID" value="NBR_0001954701-mRNA-1"/>
    <property type="gene ID" value="NBR_0001954701"/>
</dbReference>
<evidence type="ECO:0000313" key="2">
    <source>
        <dbReference type="Proteomes" id="UP000271162"/>
    </source>
</evidence>
<sequence length="132" mass="14623">MPLATGLLAVSNTLGKRPVTGEQVKDHERLPRGFCERSETTSVSEDADADAISTWFSKRIICKEYKERINPVFATIERGKSVLVIVRKSAGAVTVEKIQVLTKPTDDNDPQKAFAKKDVEPLIRDIVMGPKK</sequence>
<accession>A0A0N4YQM5</accession>
<reference evidence="1 2" key="2">
    <citation type="submission" date="2018-11" db="EMBL/GenBank/DDBJ databases">
        <authorList>
            <consortium name="Pathogen Informatics"/>
        </authorList>
    </citation>
    <scope>NUCLEOTIDE SEQUENCE [LARGE SCALE GENOMIC DNA]</scope>
</reference>
<reference evidence="3" key="1">
    <citation type="submission" date="2017-02" db="UniProtKB">
        <authorList>
            <consortium name="WormBaseParasite"/>
        </authorList>
    </citation>
    <scope>IDENTIFICATION</scope>
</reference>
<gene>
    <name evidence="1" type="ORF">NBR_LOCUS19549</name>
</gene>
<dbReference type="Proteomes" id="UP000271162">
    <property type="component" value="Unassembled WGS sequence"/>
</dbReference>
<name>A0A0N4YQM5_NIPBR</name>
<dbReference type="AlphaFoldDB" id="A0A0N4YQM5"/>
<dbReference type="EMBL" id="UYSL01024271">
    <property type="protein sequence ID" value="VDL83283.1"/>
    <property type="molecule type" value="Genomic_DNA"/>
</dbReference>
<evidence type="ECO:0000313" key="3">
    <source>
        <dbReference type="WBParaSite" id="NBR_0001954701-mRNA-1"/>
    </source>
</evidence>
<proteinExistence type="predicted"/>
<evidence type="ECO:0000313" key="1">
    <source>
        <dbReference type="EMBL" id="VDL83283.1"/>
    </source>
</evidence>
<organism evidence="3">
    <name type="scientific">Nippostrongylus brasiliensis</name>
    <name type="common">Rat hookworm</name>
    <dbReference type="NCBI Taxonomy" id="27835"/>
    <lineage>
        <taxon>Eukaryota</taxon>
        <taxon>Metazoa</taxon>
        <taxon>Ecdysozoa</taxon>
        <taxon>Nematoda</taxon>
        <taxon>Chromadorea</taxon>
        <taxon>Rhabditida</taxon>
        <taxon>Rhabditina</taxon>
        <taxon>Rhabditomorpha</taxon>
        <taxon>Strongyloidea</taxon>
        <taxon>Heligmosomidae</taxon>
        <taxon>Nippostrongylus</taxon>
    </lineage>
</organism>
<keyword evidence="2" id="KW-1185">Reference proteome</keyword>